<dbReference type="OrthoDB" id="722566at2759"/>
<reference evidence="2 3" key="1">
    <citation type="journal article" date="2018" name="Nat. Genet.">
        <title>The Rosa genome provides new insights in the design of modern roses.</title>
        <authorList>
            <person name="Bendahmane M."/>
        </authorList>
    </citation>
    <scope>NUCLEOTIDE SEQUENCE [LARGE SCALE GENOMIC DNA]</scope>
    <source>
        <strain evidence="3">cv. Old Blush</strain>
    </source>
</reference>
<protein>
    <submittedName>
        <fullName evidence="2">Putative F-box domain, leucine-rich repeat domain, L domain-containing protein</fullName>
    </submittedName>
</protein>
<dbReference type="InterPro" id="IPR032675">
    <property type="entry name" value="LRR_dom_sf"/>
</dbReference>
<dbReference type="Pfam" id="PF12937">
    <property type="entry name" value="F-box-like"/>
    <property type="match status" value="1"/>
</dbReference>
<dbReference type="SUPFAM" id="SSF81383">
    <property type="entry name" value="F-box domain"/>
    <property type="match status" value="1"/>
</dbReference>
<sequence>MEEYDSRRGDDLPSDVLRNLFEFFDDTSDPTSAITRVHCSAVCCAWRSILCDPQLWNTIDLSTMESDFIRIQIEPYIWVSEKTDSRLNCILKTALSLSRRNITTLLFNLNLYVPDHLFTYTAERSPKLKRLVMPVWNRISIAGIRKAIASWKDLESLTIGNINSYNYDFLMRQISTNCKNFSELKLVGTWGSFASALVRYVPKLKVLSLRCSNLLKEDLIAILNGLQDLEVLNISHCVLLNTRPRTRITLTELDPFILGKAFRLRRFITCMKSESCVMCQRAREDEGIMRWYRYEEGLWKVDEVDSLAL</sequence>
<dbReference type="Gramene" id="PRQ60066">
    <property type="protein sequence ID" value="PRQ60066"/>
    <property type="gene ID" value="RchiOBHm_Chr1g0377061"/>
</dbReference>
<accession>A0A2P6SN08</accession>
<dbReference type="EMBL" id="PDCK01000039">
    <property type="protein sequence ID" value="PRQ60066.1"/>
    <property type="molecule type" value="Genomic_DNA"/>
</dbReference>
<dbReference type="Proteomes" id="UP000238479">
    <property type="component" value="Chromosome 1"/>
</dbReference>
<evidence type="ECO:0000313" key="3">
    <source>
        <dbReference type="Proteomes" id="UP000238479"/>
    </source>
</evidence>
<dbReference type="InterPro" id="IPR036047">
    <property type="entry name" value="F-box-like_dom_sf"/>
</dbReference>
<gene>
    <name evidence="2" type="ORF">RchiOBHm_Chr1g0377061</name>
</gene>
<name>A0A2P6SN08_ROSCH</name>
<dbReference type="PANTHER" id="PTHR38926">
    <property type="entry name" value="F-BOX DOMAIN CONTAINING PROTEIN, EXPRESSED"/>
    <property type="match status" value="1"/>
</dbReference>
<dbReference type="SUPFAM" id="SSF52047">
    <property type="entry name" value="RNI-like"/>
    <property type="match status" value="1"/>
</dbReference>
<dbReference type="InterPro" id="IPR001810">
    <property type="entry name" value="F-box_dom"/>
</dbReference>
<dbReference type="STRING" id="74649.A0A2P6SN08"/>
<dbReference type="AlphaFoldDB" id="A0A2P6SN08"/>
<dbReference type="PANTHER" id="PTHR38926:SF13">
    <property type="entry name" value="F-BOX DOMAIN CONTAINING PROTEIN, EXPRESSED"/>
    <property type="match status" value="1"/>
</dbReference>
<keyword evidence="3" id="KW-1185">Reference proteome</keyword>
<evidence type="ECO:0000259" key="1">
    <source>
        <dbReference type="Pfam" id="PF12937"/>
    </source>
</evidence>
<proteinExistence type="predicted"/>
<dbReference type="Gene3D" id="1.20.1280.50">
    <property type="match status" value="1"/>
</dbReference>
<comment type="caution">
    <text evidence="2">The sequence shown here is derived from an EMBL/GenBank/DDBJ whole genome shotgun (WGS) entry which is preliminary data.</text>
</comment>
<feature type="domain" description="F-box" evidence="1">
    <location>
        <begin position="10"/>
        <end position="61"/>
    </location>
</feature>
<evidence type="ECO:0000313" key="2">
    <source>
        <dbReference type="EMBL" id="PRQ60066.1"/>
    </source>
</evidence>
<dbReference type="Gene3D" id="3.80.10.10">
    <property type="entry name" value="Ribonuclease Inhibitor"/>
    <property type="match status" value="1"/>
</dbReference>
<dbReference type="OMA" id="MESDFIR"/>
<organism evidence="2 3">
    <name type="scientific">Rosa chinensis</name>
    <name type="common">China rose</name>
    <dbReference type="NCBI Taxonomy" id="74649"/>
    <lineage>
        <taxon>Eukaryota</taxon>
        <taxon>Viridiplantae</taxon>
        <taxon>Streptophyta</taxon>
        <taxon>Embryophyta</taxon>
        <taxon>Tracheophyta</taxon>
        <taxon>Spermatophyta</taxon>
        <taxon>Magnoliopsida</taxon>
        <taxon>eudicotyledons</taxon>
        <taxon>Gunneridae</taxon>
        <taxon>Pentapetalae</taxon>
        <taxon>rosids</taxon>
        <taxon>fabids</taxon>
        <taxon>Rosales</taxon>
        <taxon>Rosaceae</taxon>
        <taxon>Rosoideae</taxon>
        <taxon>Rosoideae incertae sedis</taxon>
        <taxon>Rosa</taxon>
    </lineage>
</organism>